<dbReference type="AlphaFoldDB" id="A0A143YVW9"/>
<keyword evidence="2" id="KW-0378">Hydrolase</keyword>
<dbReference type="Pfam" id="PF08797">
    <property type="entry name" value="HIRAN"/>
    <property type="match status" value="1"/>
</dbReference>
<keyword evidence="5" id="KW-1185">Reference proteome</keyword>
<reference evidence="4 5" key="1">
    <citation type="submission" date="2016-02" db="EMBL/GenBank/DDBJ databases">
        <authorList>
            <person name="Wen L."/>
            <person name="He K."/>
            <person name="Yang H."/>
        </authorList>
    </citation>
    <scope>NUCLEOTIDE SEQUENCE [LARGE SCALE GENOMIC DNA]</scope>
    <source>
        <strain evidence="4">Trichococcus palustris</strain>
    </source>
</reference>
<organism evidence="4 5">
    <name type="scientific">Trichococcus palustris</name>
    <dbReference type="NCBI Taxonomy" id="140314"/>
    <lineage>
        <taxon>Bacteria</taxon>
        <taxon>Bacillati</taxon>
        <taxon>Bacillota</taxon>
        <taxon>Bacilli</taxon>
        <taxon>Lactobacillales</taxon>
        <taxon>Carnobacteriaceae</taxon>
        <taxon>Trichococcus</taxon>
    </lineage>
</organism>
<evidence type="ECO:0000313" key="5">
    <source>
        <dbReference type="Proteomes" id="UP000242754"/>
    </source>
</evidence>
<sequence length="666" mass="78085">MENSKSIFETICQLKEEQPGLPYRFQAVHTAGRKDVLSVLVSEGIPFWQKEDLARECCVILKELVHSEGDILADPVLRHFLERHHLCTFFVEFRERMRISMETEPFSKEKLYHVGMRLARGSKHLEEVKLGIMIIGFFPYDTSRQVLRTLGYHSDFTLFVLESVQYAFTQQNQFIFELAKNTVGYGKLAAIFLLNPVTREQQQWMLHSGIRSDFLSNIYANLCMQKADMRVHLKKTEITSANYSDFAYLISYADYTHDNLSVDAHMELNERMADKREYASEFIDLAALVSIWHQTVDYWKQDYDHISQNEQQYKETKTMWDIRFARYEKLVHKVENFLHQPKWRHVVYQELAEPKESDRLIVKVLLFLNMRPDFSAFIDLLSRQPLGFNLMDFFLKIYPEVYFDEVCEYLQDILNPDLFTLPMEAETPENPDMNDLYRADMWLEKIFVVMPEKRKYEEDWCIRGIHYHNPDVRLSALQALQQSKTKWSPKIITELEKAAAVEPNEKIKKRIAKMLHPGEVPEGREQRYLKPTQPPLSPAITDKELLHTYIAGTQFRDLSIIADQLKQGDALQLIREEDNHYDENAIVVATQSGYMLGYVPKLDNRILAKLLDAEERLYAVLDTESIEETKPAITIVLKRTFFQSMPLEHNAGIILPFPPPKKKQTE</sequence>
<dbReference type="GO" id="GO:0003676">
    <property type="term" value="F:nucleic acid binding"/>
    <property type="evidence" value="ECO:0007669"/>
    <property type="project" value="InterPro"/>
</dbReference>
<dbReference type="STRING" id="140314.SAMN04488076_1343"/>
<dbReference type="EMBL" id="FJNE01000008">
    <property type="protein sequence ID" value="CZQ99921.1"/>
    <property type="molecule type" value="Genomic_DNA"/>
</dbReference>
<keyword evidence="1" id="KW-0479">Metal-binding</keyword>
<dbReference type="InterPro" id="IPR014905">
    <property type="entry name" value="HIRAN"/>
</dbReference>
<feature type="domain" description="HIRAN" evidence="3">
    <location>
        <begin position="543"/>
        <end position="643"/>
    </location>
</feature>
<dbReference type="Proteomes" id="UP000242754">
    <property type="component" value="Unassembled WGS sequence"/>
</dbReference>
<dbReference type="OrthoDB" id="1650885at2"/>
<accession>A0A143YVW9</accession>
<protein>
    <recommendedName>
        <fullName evidence="3">HIRAN domain-containing protein</fullName>
    </recommendedName>
</protein>
<proteinExistence type="predicted"/>
<dbReference type="Gene3D" id="3.30.70.2330">
    <property type="match status" value="1"/>
</dbReference>
<evidence type="ECO:0000256" key="1">
    <source>
        <dbReference type="ARBA" id="ARBA00022723"/>
    </source>
</evidence>
<dbReference type="RefSeq" id="WP_087033985.1">
    <property type="nucleotide sequence ID" value="NZ_FJNE01000008.1"/>
</dbReference>
<name>A0A143YVW9_9LACT</name>
<dbReference type="SMART" id="SM00910">
    <property type="entry name" value="HIRAN"/>
    <property type="match status" value="1"/>
</dbReference>
<evidence type="ECO:0000259" key="3">
    <source>
        <dbReference type="SMART" id="SM00910"/>
    </source>
</evidence>
<evidence type="ECO:0000256" key="2">
    <source>
        <dbReference type="ARBA" id="ARBA00022801"/>
    </source>
</evidence>
<dbReference type="GO" id="GO:0008270">
    <property type="term" value="F:zinc ion binding"/>
    <property type="evidence" value="ECO:0007669"/>
    <property type="project" value="InterPro"/>
</dbReference>
<dbReference type="GO" id="GO:0016818">
    <property type="term" value="F:hydrolase activity, acting on acid anhydrides, in phosphorus-containing anhydrides"/>
    <property type="evidence" value="ECO:0007669"/>
    <property type="project" value="InterPro"/>
</dbReference>
<evidence type="ECO:0000313" key="4">
    <source>
        <dbReference type="EMBL" id="CZQ99921.1"/>
    </source>
</evidence>
<gene>
    <name evidence="4" type="ORF">Tpal_2440</name>
</gene>